<evidence type="ECO:0000256" key="1">
    <source>
        <dbReference type="SAM" id="Phobius"/>
    </source>
</evidence>
<gene>
    <name evidence="2" type="ORF">AK88_05234</name>
</gene>
<keyword evidence="1" id="KW-0812">Transmembrane</keyword>
<dbReference type="Proteomes" id="UP000054561">
    <property type="component" value="Unassembled WGS sequence"/>
</dbReference>
<dbReference type="GeneID" id="24270548"/>
<reference evidence="2 3" key="1">
    <citation type="submission" date="2014-03" db="EMBL/GenBank/DDBJ databases">
        <title>The Genome Sequence of Plasmodium fragile nilgiri.</title>
        <authorList>
            <consortium name="The Broad Institute Genomics Platform"/>
            <consortium name="The Broad Institute Genome Sequencing Center for Infectious Disease"/>
            <person name="Neafsey D."/>
            <person name="Duraisingh M."/>
            <person name="Young S.K."/>
            <person name="Zeng Q."/>
            <person name="Gargeya S."/>
            <person name="Abouelleil A."/>
            <person name="Alvarado L."/>
            <person name="Chapman S.B."/>
            <person name="Gainer-Dewar J."/>
            <person name="Goldberg J."/>
            <person name="Griggs A."/>
            <person name="Gujja S."/>
            <person name="Hansen M."/>
            <person name="Howarth C."/>
            <person name="Imamovic A."/>
            <person name="Larimer J."/>
            <person name="Pearson M."/>
            <person name="Poon T.W."/>
            <person name="Priest M."/>
            <person name="Roberts A."/>
            <person name="Saif S."/>
            <person name="Shea T."/>
            <person name="Sykes S."/>
            <person name="Wortman J."/>
            <person name="Nusbaum C."/>
            <person name="Birren B."/>
        </authorList>
    </citation>
    <scope>NUCLEOTIDE SEQUENCE [LARGE SCALE GENOMIC DNA]</scope>
    <source>
        <strain evidence="3">nilgiri</strain>
    </source>
</reference>
<proteinExistence type="predicted"/>
<accession>A0A0D9QEB3</accession>
<keyword evidence="1" id="KW-0472">Membrane</keyword>
<dbReference type="OrthoDB" id="388072at2759"/>
<keyword evidence="1" id="KW-1133">Transmembrane helix</keyword>
<evidence type="ECO:0000313" key="3">
    <source>
        <dbReference type="Proteomes" id="UP000054561"/>
    </source>
</evidence>
<organism evidence="2 3">
    <name type="scientific">Plasmodium fragile</name>
    <dbReference type="NCBI Taxonomy" id="5857"/>
    <lineage>
        <taxon>Eukaryota</taxon>
        <taxon>Sar</taxon>
        <taxon>Alveolata</taxon>
        <taxon>Apicomplexa</taxon>
        <taxon>Aconoidasida</taxon>
        <taxon>Haemosporida</taxon>
        <taxon>Plasmodiidae</taxon>
        <taxon>Plasmodium</taxon>
        <taxon>Plasmodium (Plasmodium)</taxon>
    </lineage>
</organism>
<evidence type="ECO:0000313" key="2">
    <source>
        <dbReference type="EMBL" id="KJP85137.1"/>
    </source>
</evidence>
<sequence>MKNTYKKNTSAHLGDSSSLCFMFYVLGILCMQYEYCFKNKIIENQKYRKAQIFKNFVKIYFEIRIVLKEQPYRGVTECDKCKYLNYWLFDHVLTYKTTYESILPLIRKWDEQKRLNKWMHLTVH</sequence>
<keyword evidence="3" id="KW-1185">Reference proteome</keyword>
<protein>
    <submittedName>
        <fullName evidence="2">Uncharacterized protein</fullName>
    </submittedName>
</protein>
<dbReference type="RefSeq" id="XP_012338259.1">
    <property type="nucleotide sequence ID" value="XM_012482836.1"/>
</dbReference>
<dbReference type="VEuPathDB" id="PlasmoDB:AK88_05234"/>
<dbReference type="EMBL" id="KQ001746">
    <property type="protein sequence ID" value="KJP85137.1"/>
    <property type="molecule type" value="Genomic_DNA"/>
</dbReference>
<name>A0A0D9QEB3_PLAFR</name>
<feature type="transmembrane region" description="Helical" evidence="1">
    <location>
        <begin position="16"/>
        <end position="36"/>
    </location>
</feature>
<dbReference type="AlphaFoldDB" id="A0A0D9QEB3"/>